<comment type="caution">
    <text evidence="2">The sequence shown here is derived from an EMBL/GenBank/DDBJ whole genome shotgun (WGS) entry which is preliminary data.</text>
</comment>
<gene>
    <name evidence="2" type="ORF">GN958_ATG08298</name>
</gene>
<feature type="compositionally biased region" description="Low complexity" evidence="1">
    <location>
        <begin position="182"/>
        <end position="221"/>
    </location>
</feature>
<dbReference type="Proteomes" id="UP000704712">
    <property type="component" value="Unassembled WGS sequence"/>
</dbReference>
<proteinExistence type="predicted"/>
<name>A0A8S9UTY2_PHYIN</name>
<protein>
    <submittedName>
        <fullName evidence="2">Uncharacterized protein</fullName>
    </submittedName>
</protein>
<evidence type="ECO:0000313" key="3">
    <source>
        <dbReference type="Proteomes" id="UP000704712"/>
    </source>
</evidence>
<accession>A0A8S9UTY2</accession>
<sequence>MRLLENYNFDESNYCSEEVEPYAEAARVRAWLREAPKITQLELVPVKHAHQSHAARSKRLVPDCQHCSEGFTASHEGPCEIWCDDVRVFQGNDCAADYTTAPAKLPYDHDACLGSSVLTFYWMALHSSTWQVYVNCAPLESTTSTGATSKYGVSGTTTSASSTAGSSVASNSSSLDFQNNYATSNSASTSNEATTAPSTTTPTASTTPSTTTTTASSTDTTKCIVRRRRN</sequence>
<feature type="compositionally biased region" description="Low complexity" evidence="1">
    <location>
        <begin position="152"/>
        <end position="174"/>
    </location>
</feature>
<dbReference type="AlphaFoldDB" id="A0A8S9UTY2"/>
<evidence type="ECO:0000313" key="2">
    <source>
        <dbReference type="EMBL" id="KAF4142489.1"/>
    </source>
</evidence>
<organism evidence="2 3">
    <name type="scientific">Phytophthora infestans</name>
    <name type="common">Potato late blight agent</name>
    <name type="synonym">Botrytis infestans</name>
    <dbReference type="NCBI Taxonomy" id="4787"/>
    <lineage>
        <taxon>Eukaryota</taxon>
        <taxon>Sar</taxon>
        <taxon>Stramenopiles</taxon>
        <taxon>Oomycota</taxon>
        <taxon>Peronosporomycetes</taxon>
        <taxon>Peronosporales</taxon>
        <taxon>Peronosporaceae</taxon>
        <taxon>Phytophthora</taxon>
    </lineage>
</organism>
<dbReference type="EMBL" id="JAACNO010001187">
    <property type="protein sequence ID" value="KAF4142489.1"/>
    <property type="molecule type" value="Genomic_DNA"/>
</dbReference>
<evidence type="ECO:0000256" key="1">
    <source>
        <dbReference type="SAM" id="MobiDB-lite"/>
    </source>
</evidence>
<reference evidence="2" key="1">
    <citation type="submission" date="2020-03" db="EMBL/GenBank/DDBJ databases">
        <title>Hybrid Assembly of Korean Phytophthora infestans isolates.</title>
        <authorList>
            <person name="Prokchorchik M."/>
            <person name="Lee Y."/>
            <person name="Seo J."/>
            <person name="Cho J.-H."/>
            <person name="Park Y.-E."/>
            <person name="Jang D.-C."/>
            <person name="Im J.-S."/>
            <person name="Choi J.-G."/>
            <person name="Park H.-J."/>
            <person name="Lee G.-B."/>
            <person name="Lee Y.-G."/>
            <person name="Hong S.-Y."/>
            <person name="Cho K."/>
            <person name="Sohn K.H."/>
        </authorList>
    </citation>
    <scope>NUCLEOTIDE SEQUENCE</scope>
    <source>
        <strain evidence="2">KR_2_A2</strain>
    </source>
</reference>
<feature type="region of interest" description="Disordered" evidence="1">
    <location>
        <begin position="147"/>
        <end position="221"/>
    </location>
</feature>